<evidence type="ECO:0000313" key="6">
    <source>
        <dbReference type="Proteomes" id="UP000295131"/>
    </source>
</evidence>
<dbReference type="Proteomes" id="UP000295131">
    <property type="component" value="Unassembled WGS sequence"/>
</dbReference>
<evidence type="ECO:0000256" key="1">
    <source>
        <dbReference type="ARBA" id="ARBA00010688"/>
    </source>
</evidence>
<dbReference type="InterPro" id="IPR029056">
    <property type="entry name" value="Ribokinase-like"/>
</dbReference>
<dbReference type="GO" id="GO:0042840">
    <property type="term" value="P:D-glucuronate catabolic process"/>
    <property type="evidence" value="ECO:0007669"/>
    <property type="project" value="TreeGrafter"/>
</dbReference>
<proteinExistence type="inferred from homology"/>
<dbReference type="InterPro" id="IPR050306">
    <property type="entry name" value="PfkB_Carbo_kinase"/>
</dbReference>
<dbReference type="GO" id="GO:0006974">
    <property type="term" value="P:DNA damage response"/>
    <property type="evidence" value="ECO:0007669"/>
    <property type="project" value="TreeGrafter"/>
</dbReference>
<reference evidence="5 6" key="1">
    <citation type="journal article" date="2013" name="Int. J. Syst. Evol. Microbiol.">
        <title>Hoeflea suaedae sp. nov., an endophytic bacterium isolated from the root of the halophyte Suaeda maritima.</title>
        <authorList>
            <person name="Chung E.J."/>
            <person name="Park J.A."/>
            <person name="Pramanik P."/>
            <person name="Bibi F."/>
            <person name="Jeon C.O."/>
            <person name="Chung Y.R."/>
        </authorList>
    </citation>
    <scope>NUCLEOTIDE SEQUENCE [LARGE SCALE GENOMIC DNA]</scope>
    <source>
        <strain evidence="5 6">YC6898</strain>
    </source>
</reference>
<dbReference type="InterPro" id="IPR002173">
    <property type="entry name" value="Carboh/pur_kinase_PfkB_CS"/>
</dbReference>
<sequence>MTKRNTFLSIGECMIEMALMENGDYRLGYAGDTLNTAWYARALLSEENWNVAYYTRLGPDVYSAKMRGFFEANGIDTRFITCDKNRQPGLYLIDIDKGERSFTYWRERSAARLLADDEDALGQAMDHADMIYFSGITLAILAPEKRRTFLQMVAAQRARGKTTVFDPNARPRLWETLDVLRETTLNAAAASSIVLPSFDDETRIFGDADIEATATRYLDAGAGLAIVKNGGGDMLIAAENDCTRLESLVRVDPVDTTGAGDSFNGGFLAAIAEGAALPDAAKRAHAVAARVVMQRGALMPMADLRG</sequence>
<dbReference type="SUPFAM" id="SSF53613">
    <property type="entry name" value="Ribokinase-like"/>
    <property type="match status" value="1"/>
</dbReference>
<gene>
    <name evidence="5" type="ORF">E2A64_13250</name>
</gene>
<organism evidence="5 6">
    <name type="scientific">Pseudohoeflea suaedae</name>
    <dbReference type="NCBI Taxonomy" id="877384"/>
    <lineage>
        <taxon>Bacteria</taxon>
        <taxon>Pseudomonadati</taxon>
        <taxon>Pseudomonadota</taxon>
        <taxon>Alphaproteobacteria</taxon>
        <taxon>Hyphomicrobiales</taxon>
        <taxon>Rhizobiaceae</taxon>
        <taxon>Pseudohoeflea</taxon>
    </lineage>
</organism>
<evidence type="ECO:0000313" key="5">
    <source>
        <dbReference type="EMBL" id="TDH36244.1"/>
    </source>
</evidence>
<dbReference type="PANTHER" id="PTHR43085">
    <property type="entry name" value="HEXOKINASE FAMILY MEMBER"/>
    <property type="match status" value="1"/>
</dbReference>
<accession>A0A4R5PLS1</accession>
<dbReference type="RefSeq" id="WP_133284941.1">
    <property type="nucleotide sequence ID" value="NZ_SMSI01000002.1"/>
</dbReference>
<dbReference type="GO" id="GO:0008673">
    <property type="term" value="F:2-dehydro-3-deoxygluconokinase activity"/>
    <property type="evidence" value="ECO:0007669"/>
    <property type="project" value="TreeGrafter"/>
</dbReference>
<keyword evidence="3 5" id="KW-0418">Kinase</keyword>
<protein>
    <submittedName>
        <fullName evidence="5">Sugar kinase</fullName>
    </submittedName>
</protein>
<dbReference type="GO" id="GO:0019698">
    <property type="term" value="P:D-galacturonate catabolic process"/>
    <property type="evidence" value="ECO:0007669"/>
    <property type="project" value="TreeGrafter"/>
</dbReference>
<keyword evidence="2" id="KW-0808">Transferase</keyword>
<evidence type="ECO:0000259" key="4">
    <source>
        <dbReference type="Pfam" id="PF00294"/>
    </source>
</evidence>
<dbReference type="PROSITE" id="PS00584">
    <property type="entry name" value="PFKB_KINASES_2"/>
    <property type="match status" value="1"/>
</dbReference>
<keyword evidence="6" id="KW-1185">Reference proteome</keyword>
<dbReference type="GO" id="GO:0005829">
    <property type="term" value="C:cytosol"/>
    <property type="evidence" value="ECO:0007669"/>
    <property type="project" value="TreeGrafter"/>
</dbReference>
<feature type="domain" description="Carbohydrate kinase PfkB" evidence="4">
    <location>
        <begin position="8"/>
        <end position="298"/>
    </location>
</feature>
<dbReference type="OrthoDB" id="9776822at2"/>
<dbReference type="Pfam" id="PF00294">
    <property type="entry name" value="PfkB"/>
    <property type="match status" value="1"/>
</dbReference>
<evidence type="ECO:0000256" key="2">
    <source>
        <dbReference type="ARBA" id="ARBA00022679"/>
    </source>
</evidence>
<comment type="caution">
    <text evidence="5">The sequence shown here is derived from an EMBL/GenBank/DDBJ whole genome shotgun (WGS) entry which is preliminary data.</text>
</comment>
<dbReference type="Gene3D" id="3.40.1190.20">
    <property type="match status" value="1"/>
</dbReference>
<dbReference type="InterPro" id="IPR011611">
    <property type="entry name" value="PfkB_dom"/>
</dbReference>
<evidence type="ECO:0000256" key="3">
    <source>
        <dbReference type="ARBA" id="ARBA00022777"/>
    </source>
</evidence>
<name>A0A4R5PLS1_9HYPH</name>
<dbReference type="PANTHER" id="PTHR43085:SF15">
    <property type="entry name" value="2-DEHYDRO-3-DEOXYGLUCONOKINASE"/>
    <property type="match status" value="1"/>
</dbReference>
<dbReference type="EMBL" id="SMSI01000002">
    <property type="protein sequence ID" value="TDH36244.1"/>
    <property type="molecule type" value="Genomic_DNA"/>
</dbReference>
<dbReference type="AlphaFoldDB" id="A0A4R5PLS1"/>
<dbReference type="CDD" id="cd01166">
    <property type="entry name" value="KdgK"/>
    <property type="match status" value="1"/>
</dbReference>
<comment type="similarity">
    <text evidence="1">Belongs to the carbohydrate kinase PfkB family.</text>
</comment>